<dbReference type="NCBIfam" id="TIGR02532">
    <property type="entry name" value="IV_pilin_GFxxxE"/>
    <property type="match status" value="1"/>
</dbReference>
<comment type="caution">
    <text evidence="2">The sequence shown here is derived from an EMBL/GenBank/DDBJ whole genome shotgun (WGS) entry which is preliminary data.</text>
</comment>
<keyword evidence="1" id="KW-1133">Transmembrane helix</keyword>
<dbReference type="Proteomes" id="UP001190925">
    <property type="component" value="Unassembled WGS sequence"/>
</dbReference>
<proteinExistence type="predicted"/>
<accession>A0ABY0FHF2</accession>
<keyword evidence="3" id="KW-1185">Reference proteome</keyword>
<evidence type="ECO:0000313" key="2">
    <source>
        <dbReference type="EMBL" id="RYC72392.1"/>
    </source>
</evidence>
<reference evidence="2 3" key="1">
    <citation type="journal article" date="2018" name="bioRxiv">
        <title>Evidence of independent acquisition and adaption of ultra-small bacteria to human hosts across the highly diverse yet reduced genomes of the phylum Saccharibacteria.</title>
        <authorList>
            <person name="McLean J.S."/>
            <person name="Bor B."/>
            <person name="To T.T."/>
            <person name="Liu Q."/>
            <person name="Kearns K.A."/>
            <person name="Solden L.M."/>
            <person name="Wrighton K.C."/>
            <person name="He X."/>
            <person name="Shi W."/>
        </authorList>
    </citation>
    <scope>NUCLEOTIDE SEQUENCE [LARGE SCALE GENOMIC DNA]</scope>
    <source>
        <strain evidence="2 3">TM7_CMJM_G6_1_HOT_870</strain>
    </source>
</reference>
<dbReference type="EMBL" id="PRLK01000009">
    <property type="protein sequence ID" value="RYC72392.1"/>
    <property type="molecule type" value="Genomic_DNA"/>
</dbReference>
<dbReference type="SUPFAM" id="SSF54523">
    <property type="entry name" value="Pili subunits"/>
    <property type="match status" value="1"/>
</dbReference>
<organism evidence="2 3">
    <name type="scientific">Candidatus Nanogingivalis gingivitcus</name>
    <dbReference type="NCBI Taxonomy" id="2171992"/>
    <lineage>
        <taxon>Bacteria</taxon>
        <taxon>Candidatus Saccharimonadota</taxon>
        <taxon>Candidatus Nanosyncoccalia</taxon>
        <taxon>Candidatus Nanogingivales</taxon>
        <taxon>Candidatus Nanogingivalaceae</taxon>
        <taxon>Candidatus Nanogingivalis</taxon>
    </lineage>
</organism>
<keyword evidence="1" id="KW-0472">Membrane</keyword>
<evidence type="ECO:0008006" key="4">
    <source>
        <dbReference type="Google" id="ProtNLM"/>
    </source>
</evidence>
<name>A0ABY0FHF2_9BACT</name>
<dbReference type="InterPro" id="IPR045584">
    <property type="entry name" value="Pilin-like"/>
</dbReference>
<dbReference type="InterPro" id="IPR012902">
    <property type="entry name" value="N_methyl_site"/>
</dbReference>
<dbReference type="RefSeq" id="WP_129718941.1">
    <property type="nucleotide sequence ID" value="NZ_PRLK01000009.1"/>
</dbReference>
<keyword evidence="1" id="KW-0812">Transmembrane</keyword>
<gene>
    <name evidence="2" type="ORF">G6CMJM_00546</name>
</gene>
<evidence type="ECO:0000313" key="3">
    <source>
        <dbReference type="Proteomes" id="UP001190925"/>
    </source>
</evidence>
<protein>
    <recommendedName>
        <fullName evidence="4">Prepilin-type N-terminal cleavage/methylation domain-containing protein</fullName>
    </recommendedName>
</protein>
<reference evidence="2 3" key="2">
    <citation type="journal article" date="2020" name="Cell Rep.">
        <title>Acquisition and Adaptation of Ultra-small Parasitic Reduced Genome Bacteria to Mammalian Hosts.</title>
        <authorList>
            <person name="McLean J.S."/>
            <person name="Bor B."/>
            <person name="Kerns K.A."/>
            <person name="Liu Q."/>
            <person name="To T.T."/>
            <person name="Solden L."/>
            <person name="Hendrickson E.L."/>
            <person name="Wrighton K."/>
            <person name="Shi W."/>
            <person name="He X."/>
        </authorList>
    </citation>
    <scope>NUCLEOTIDE SEQUENCE [LARGE SCALE GENOMIC DNA]</scope>
    <source>
        <strain evidence="2 3">TM7_CMJM_G6_1_HOT_870</strain>
    </source>
</reference>
<sequence length="64" mass="7547">MKKGFTIIEVVLVLAVAGLIFMMIFLTLPALQRAERDNERKQEASRILAAINEYRWIKEEYEYI</sequence>
<feature type="transmembrane region" description="Helical" evidence="1">
    <location>
        <begin position="6"/>
        <end position="31"/>
    </location>
</feature>
<evidence type="ECO:0000256" key="1">
    <source>
        <dbReference type="SAM" id="Phobius"/>
    </source>
</evidence>